<gene>
    <name evidence="2" type="ORF">EX30DRAFT_167568</name>
</gene>
<feature type="compositionally biased region" description="Polar residues" evidence="1">
    <location>
        <begin position="71"/>
        <end position="80"/>
    </location>
</feature>
<evidence type="ECO:0000313" key="3">
    <source>
        <dbReference type="Proteomes" id="UP000298138"/>
    </source>
</evidence>
<evidence type="ECO:0000256" key="1">
    <source>
        <dbReference type="SAM" id="MobiDB-lite"/>
    </source>
</evidence>
<evidence type="ECO:0000313" key="2">
    <source>
        <dbReference type="EMBL" id="TGZ78132.1"/>
    </source>
</evidence>
<sequence>MKAVHTHPLILCSHRFHTQSPHLPMFPAQVPLEFMENQEHNHTAQHNTAQHEQTAEQKHISYSIKFVATTHPPTDTAPQNTKEKERDQRQI</sequence>
<accession>A0A4S2MM63</accession>
<keyword evidence="3" id="KW-1185">Reference proteome</keyword>
<feature type="region of interest" description="Disordered" evidence="1">
    <location>
        <begin position="37"/>
        <end position="91"/>
    </location>
</feature>
<organism evidence="2 3">
    <name type="scientific">Ascodesmis nigricans</name>
    <dbReference type="NCBI Taxonomy" id="341454"/>
    <lineage>
        <taxon>Eukaryota</taxon>
        <taxon>Fungi</taxon>
        <taxon>Dikarya</taxon>
        <taxon>Ascomycota</taxon>
        <taxon>Pezizomycotina</taxon>
        <taxon>Pezizomycetes</taxon>
        <taxon>Pezizales</taxon>
        <taxon>Ascodesmidaceae</taxon>
        <taxon>Ascodesmis</taxon>
    </lineage>
</organism>
<dbReference type="AlphaFoldDB" id="A0A4S2MM63"/>
<proteinExistence type="predicted"/>
<name>A0A4S2MM63_9PEZI</name>
<dbReference type="EMBL" id="ML220145">
    <property type="protein sequence ID" value="TGZ78132.1"/>
    <property type="molecule type" value="Genomic_DNA"/>
</dbReference>
<feature type="compositionally biased region" description="Basic and acidic residues" evidence="1">
    <location>
        <begin position="81"/>
        <end position="91"/>
    </location>
</feature>
<dbReference type="Proteomes" id="UP000298138">
    <property type="component" value="Unassembled WGS sequence"/>
</dbReference>
<dbReference type="InParanoid" id="A0A4S2MM63"/>
<reference evidence="2 3" key="1">
    <citation type="submission" date="2019-04" db="EMBL/GenBank/DDBJ databases">
        <title>Comparative genomics and transcriptomics to analyze fruiting body development in filamentous ascomycetes.</title>
        <authorList>
            <consortium name="DOE Joint Genome Institute"/>
            <person name="Lutkenhaus R."/>
            <person name="Traeger S."/>
            <person name="Breuer J."/>
            <person name="Kuo A."/>
            <person name="Lipzen A."/>
            <person name="Pangilinan J."/>
            <person name="Dilworth D."/>
            <person name="Sandor L."/>
            <person name="Poggeler S."/>
            <person name="Barry K."/>
            <person name="Grigoriev I.V."/>
            <person name="Nowrousian M."/>
        </authorList>
    </citation>
    <scope>NUCLEOTIDE SEQUENCE [LARGE SCALE GENOMIC DNA]</scope>
    <source>
        <strain evidence="2 3">CBS 389.68</strain>
    </source>
</reference>
<protein>
    <submittedName>
        <fullName evidence="2">Uncharacterized protein</fullName>
    </submittedName>
</protein>